<dbReference type="GO" id="GO:0004222">
    <property type="term" value="F:metalloendopeptidase activity"/>
    <property type="evidence" value="ECO:0007669"/>
    <property type="project" value="TreeGrafter"/>
</dbReference>
<keyword evidence="1" id="KW-0175">Coiled coil</keyword>
<dbReference type="AlphaFoldDB" id="A0A1G7M8N4"/>
<dbReference type="Pfam" id="PF01551">
    <property type="entry name" value="Peptidase_M23"/>
    <property type="match status" value="1"/>
</dbReference>
<dbReference type="Proteomes" id="UP000199355">
    <property type="component" value="Unassembled WGS sequence"/>
</dbReference>
<dbReference type="InterPro" id="IPR011055">
    <property type="entry name" value="Dup_hybrid_motif"/>
</dbReference>
<evidence type="ECO:0000313" key="4">
    <source>
        <dbReference type="EMBL" id="SDF58075.1"/>
    </source>
</evidence>
<dbReference type="CDD" id="cd12797">
    <property type="entry name" value="M23_peptidase"/>
    <property type="match status" value="1"/>
</dbReference>
<organism evidence="4 5">
    <name type="scientific">Desulfovibrio legallii</name>
    <dbReference type="NCBI Taxonomy" id="571438"/>
    <lineage>
        <taxon>Bacteria</taxon>
        <taxon>Pseudomonadati</taxon>
        <taxon>Thermodesulfobacteriota</taxon>
        <taxon>Desulfovibrionia</taxon>
        <taxon>Desulfovibrionales</taxon>
        <taxon>Desulfovibrionaceae</taxon>
        <taxon>Desulfovibrio</taxon>
    </lineage>
</organism>
<keyword evidence="2" id="KW-0812">Transmembrane</keyword>
<dbReference type="PANTHER" id="PTHR21666">
    <property type="entry name" value="PEPTIDASE-RELATED"/>
    <property type="match status" value="1"/>
</dbReference>
<dbReference type="RefSeq" id="WP_092153499.1">
    <property type="nucleotide sequence ID" value="NZ_FNBX01000008.1"/>
</dbReference>
<feature type="domain" description="M23ase beta-sheet core" evidence="3">
    <location>
        <begin position="198"/>
        <end position="293"/>
    </location>
</feature>
<evidence type="ECO:0000313" key="5">
    <source>
        <dbReference type="Proteomes" id="UP000199355"/>
    </source>
</evidence>
<protein>
    <submittedName>
        <fullName evidence="4">Peptidase family M23</fullName>
    </submittedName>
</protein>
<dbReference type="OrthoDB" id="9815245at2"/>
<evidence type="ECO:0000259" key="3">
    <source>
        <dbReference type="Pfam" id="PF01551"/>
    </source>
</evidence>
<dbReference type="FunFam" id="2.70.70.10:FF:000006">
    <property type="entry name" value="M23 family peptidase"/>
    <property type="match status" value="1"/>
</dbReference>
<accession>A0A1G7M8N4</accession>
<dbReference type="PANTHER" id="PTHR21666:SF270">
    <property type="entry name" value="MUREIN HYDROLASE ACTIVATOR ENVC"/>
    <property type="match status" value="1"/>
</dbReference>
<gene>
    <name evidence="4" type="ORF">SAMN05192586_10842</name>
</gene>
<dbReference type="EMBL" id="FNBX01000008">
    <property type="protein sequence ID" value="SDF58075.1"/>
    <property type="molecule type" value="Genomic_DNA"/>
</dbReference>
<keyword evidence="5" id="KW-1185">Reference proteome</keyword>
<keyword evidence="2" id="KW-1133">Transmembrane helix</keyword>
<dbReference type="InterPro" id="IPR050570">
    <property type="entry name" value="Cell_wall_metabolism_enzyme"/>
</dbReference>
<feature type="transmembrane region" description="Helical" evidence="2">
    <location>
        <begin position="25"/>
        <end position="46"/>
    </location>
</feature>
<sequence length="299" mass="33520">MLFGKYHIVIFKEGRSGSRNLRLRGWFGCIAAVLALGLVAANVWLLRAWLESRHLDDDLQNAQRVLEDQRRQMVHLAERITGVSRDLERVQRFDSKLRIMMNMEKDPEDAGGGLDRPGDFARLYLPLHRQELAARKMQDFLDRLSESTRLEEVRQQDLLLALRENREALSSMPTIWPVVGFVSSSFGWRSSPFGGRGQFHKGLDITNRVGTPVAAPAQGAVTFSGHDGAYGISVEINHGGGITTKYGHLQRSAVQPGQWVKRGAVIGYVGNTGRTTGPHLHYEVRLNGVPVNPMRYILE</sequence>
<feature type="coiled-coil region" evidence="1">
    <location>
        <begin position="52"/>
        <end position="79"/>
    </location>
</feature>
<dbReference type="InterPro" id="IPR016047">
    <property type="entry name" value="M23ase_b-sheet_dom"/>
</dbReference>
<evidence type="ECO:0000256" key="2">
    <source>
        <dbReference type="SAM" id="Phobius"/>
    </source>
</evidence>
<dbReference type="STRING" id="571438.SAMN05192586_10842"/>
<name>A0A1G7M8N4_9BACT</name>
<proteinExistence type="predicted"/>
<dbReference type="SUPFAM" id="SSF51261">
    <property type="entry name" value="Duplicated hybrid motif"/>
    <property type="match status" value="1"/>
</dbReference>
<keyword evidence="2" id="KW-0472">Membrane</keyword>
<evidence type="ECO:0000256" key="1">
    <source>
        <dbReference type="SAM" id="Coils"/>
    </source>
</evidence>
<reference evidence="5" key="1">
    <citation type="submission" date="2016-10" db="EMBL/GenBank/DDBJ databases">
        <authorList>
            <person name="Varghese N."/>
            <person name="Submissions S."/>
        </authorList>
    </citation>
    <scope>NUCLEOTIDE SEQUENCE [LARGE SCALE GENOMIC DNA]</scope>
    <source>
        <strain evidence="5">KHC7</strain>
    </source>
</reference>
<dbReference type="Gene3D" id="2.70.70.10">
    <property type="entry name" value="Glucose Permease (Domain IIA)"/>
    <property type="match status" value="1"/>
</dbReference>